<evidence type="ECO:0000313" key="3">
    <source>
        <dbReference type="Proteomes" id="UP000800041"/>
    </source>
</evidence>
<proteinExistence type="predicted"/>
<dbReference type="EMBL" id="ML977141">
    <property type="protein sequence ID" value="KAF1990716.1"/>
    <property type="molecule type" value="Genomic_DNA"/>
</dbReference>
<evidence type="ECO:0000313" key="2">
    <source>
        <dbReference type="EMBL" id="KAF1990716.1"/>
    </source>
</evidence>
<sequence length="253" mass="28429">MLITDKSETVHQNTEMVNALLVNPDCPFPPSTTITVKAYPRDHHWWEQDYRTAVAFLTFSCQSAGGDSGAATPSRSSIGEIGDSDMPKFGGKEFASISISAETSWDQASDATSAAEKLVGLLENESRNEVLKSDIEALLRLDRERLAKLGMLKMKKKVVDRRFEKETKELEKEIEVHSNILTIRLGGHDDFAETLRRKTERDLAEEMERSRWPGVEVEVEQRDSKKRVFETIVCQNEGGISAKRSRGNQVPSD</sequence>
<keyword evidence="3" id="KW-1185">Reference proteome</keyword>
<name>A0A6G1HBW7_9PEZI</name>
<protein>
    <submittedName>
        <fullName evidence="2">Uncharacterized protein</fullName>
    </submittedName>
</protein>
<feature type="compositionally biased region" description="Polar residues" evidence="1">
    <location>
        <begin position="64"/>
        <end position="77"/>
    </location>
</feature>
<evidence type="ECO:0000256" key="1">
    <source>
        <dbReference type="SAM" id="MobiDB-lite"/>
    </source>
</evidence>
<feature type="region of interest" description="Disordered" evidence="1">
    <location>
        <begin position="64"/>
        <end position="87"/>
    </location>
</feature>
<organism evidence="2 3">
    <name type="scientific">Aulographum hederae CBS 113979</name>
    <dbReference type="NCBI Taxonomy" id="1176131"/>
    <lineage>
        <taxon>Eukaryota</taxon>
        <taxon>Fungi</taxon>
        <taxon>Dikarya</taxon>
        <taxon>Ascomycota</taxon>
        <taxon>Pezizomycotina</taxon>
        <taxon>Dothideomycetes</taxon>
        <taxon>Pleosporomycetidae</taxon>
        <taxon>Aulographales</taxon>
        <taxon>Aulographaceae</taxon>
    </lineage>
</organism>
<dbReference type="AlphaFoldDB" id="A0A6G1HBW7"/>
<reference evidence="2" key="1">
    <citation type="journal article" date="2020" name="Stud. Mycol.">
        <title>101 Dothideomycetes genomes: a test case for predicting lifestyles and emergence of pathogens.</title>
        <authorList>
            <person name="Haridas S."/>
            <person name="Albert R."/>
            <person name="Binder M."/>
            <person name="Bloem J."/>
            <person name="Labutti K."/>
            <person name="Salamov A."/>
            <person name="Andreopoulos B."/>
            <person name="Baker S."/>
            <person name="Barry K."/>
            <person name="Bills G."/>
            <person name="Bluhm B."/>
            <person name="Cannon C."/>
            <person name="Castanera R."/>
            <person name="Culley D."/>
            <person name="Daum C."/>
            <person name="Ezra D."/>
            <person name="Gonzalez J."/>
            <person name="Henrissat B."/>
            <person name="Kuo A."/>
            <person name="Liang C."/>
            <person name="Lipzen A."/>
            <person name="Lutzoni F."/>
            <person name="Magnuson J."/>
            <person name="Mondo S."/>
            <person name="Nolan M."/>
            <person name="Ohm R."/>
            <person name="Pangilinan J."/>
            <person name="Park H.-J."/>
            <person name="Ramirez L."/>
            <person name="Alfaro M."/>
            <person name="Sun H."/>
            <person name="Tritt A."/>
            <person name="Yoshinaga Y."/>
            <person name="Zwiers L.-H."/>
            <person name="Turgeon B."/>
            <person name="Goodwin S."/>
            <person name="Spatafora J."/>
            <person name="Crous P."/>
            <person name="Grigoriev I."/>
        </authorList>
    </citation>
    <scope>NUCLEOTIDE SEQUENCE</scope>
    <source>
        <strain evidence="2">CBS 113979</strain>
    </source>
</reference>
<dbReference type="Proteomes" id="UP000800041">
    <property type="component" value="Unassembled WGS sequence"/>
</dbReference>
<accession>A0A6G1HBW7</accession>
<gene>
    <name evidence="2" type="ORF">K402DRAFT_460141</name>
</gene>